<accession>A0AB34IBD8</accession>
<proteinExistence type="predicted"/>
<dbReference type="AlphaFoldDB" id="A0AB34IBD8"/>
<feature type="signal peptide" evidence="1">
    <location>
        <begin position="1"/>
        <end position="20"/>
    </location>
</feature>
<dbReference type="Proteomes" id="UP001515480">
    <property type="component" value="Unassembled WGS sequence"/>
</dbReference>
<gene>
    <name evidence="2" type="ORF">AB1Y20_017007</name>
</gene>
<organism evidence="2 3">
    <name type="scientific">Prymnesium parvum</name>
    <name type="common">Toxic golden alga</name>
    <dbReference type="NCBI Taxonomy" id="97485"/>
    <lineage>
        <taxon>Eukaryota</taxon>
        <taxon>Haptista</taxon>
        <taxon>Haptophyta</taxon>
        <taxon>Prymnesiophyceae</taxon>
        <taxon>Prymnesiales</taxon>
        <taxon>Prymnesiaceae</taxon>
        <taxon>Prymnesium</taxon>
    </lineage>
</organism>
<protein>
    <submittedName>
        <fullName evidence="2">Uncharacterized protein</fullName>
    </submittedName>
</protein>
<evidence type="ECO:0000256" key="1">
    <source>
        <dbReference type="SAM" id="SignalP"/>
    </source>
</evidence>
<evidence type="ECO:0000313" key="2">
    <source>
        <dbReference type="EMBL" id="KAL1495141.1"/>
    </source>
</evidence>
<dbReference type="EMBL" id="JBGBPQ010000033">
    <property type="protein sequence ID" value="KAL1495141.1"/>
    <property type="molecule type" value="Genomic_DNA"/>
</dbReference>
<reference evidence="2 3" key="1">
    <citation type="journal article" date="2024" name="Science">
        <title>Giant polyketide synthase enzymes in the biosynthesis of giant marine polyether toxins.</title>
        <authorList>
            <person name="Fallon T.R."/>
            <person name="Shende V.V."/>
            <person name="Wierzbicki I.H."/>
            <person name="Pendleton A.L."/>
            <person name="Watervoot N.F."/>
            <person name="Auber R.P."/>
            <person name="Gonzalez D.J."/>
            <person name="Wisecaver J.H."/>
            <person name="Moore B.S."/>
        </authorList>
    </citation>
    <scope>NUCLEOTIDE SEQUENCE [LARGE SCALE GENOMIC DNA]</scope>
    <source>
        <strain evidence="2 3">12B1</strain>
    </source>
</reference>
<sequence length="187" mass="20030">MLSPLLAFAAASSAWLPAYPAASSRPAPAVRMAAADPFRPSRPPLEPLAINAIQSVVCGGEAAAAAAQKAIEARVNDPDYVLSSDEQRQLRRLITQVGAARVPLLEALQAAVTATPWIEQFGMAPQFGLGDEKDPYVCLCRAECMLALLLLHVEGTPVNFIDEDRLEVLRDTPDEATIDRLRRAATG</sequence>
<comment type="caution">
    <text evidence="2">The sequence shown here is derived from an EMBL/GenBank/DDBJ whole genome shotgun (WGS) entry which is preliminary data.</text>
</comment>
<keyword evidence="3" id="KW-1185">Reference proteome</keyword>
<keyword evidence="1" id="KW-0732">Signal</keyword>
<name>A0AB34IBD8_PRYPA</name>
<evidence type="ECO:0000313" key="3">
    <source>
        <dbReference type="Proteomes" id="UP001515480"/>
    </source>
</evidence>
<feature type="chain" id="PRO_5044346539" evidence="1">
    <location>
        <begin position="21"/>
        <end position="187"/>
    </location>
</feature>